<feature type="domain" description="NAD-dependent epimerase/dehydratase" evidence="1">
    <location>
        <begin position="11"/>
        <end position="252"/>
    </location>
</feature>
<dbReference type="GO" id="GO:0005737">
    <property type="term" value="C:cytoplasm"/>
    <property type="evidence" value="ECO:0007669"/>
    <property type="project" value="TreeGrafter"/>
</dbReference>
<dbReference type="Gene3D" id="3.40.50.720">
    <property type="entry name" value="NAD(P)-binding Rossmann-like Domain"/>
    <property type="match status" value="1"/>
</dbReference>
<protein>
    <recommendedName>
        <fullName evidence="1">NAD-dependent epimerase/dehydratase domain-containing protein</fullName>
    </recommendedName>
</protein>
<dbReference type="SUPFAM" id="SSF51735">
    <property type="entry name" value="NAD(P)-binding Rossmann-fold domains"/>
    <property type="match status" value="1"/>
</dbReference>
<dbReference type="AlphaFoldDB" id="D3BNS5"/>
<dbReference type="OMA" id="MINENIQ"/>
<dbReference type="InParanoid" id="D3BNS5"/>
<evidence type="ECO:0000259" key="1">
    <source>
        <dbReference type="Pfam" id="PF01370"/>
    </source>
</evidence>
<dbReference type="GO" id="GO:0004029">
    <property type="term" value="F:aldehyde dehydrogenase (NAD+) activity"/>
    <property type="evidence" value="ECO:0007669"/>
    <property type="project" value="TreeGrafter"/>
</dbReference>
<dbReference type="Proteomes" id="UP000001396">
    <property type="component" value="Unassembled WGS sequence"/>
</dbReference>
<dbReference type="GeneID" id="31365071"/>
<dbReference type="InterPro" id="IPR051783">
    <property type="entry name" value="NAD(P)-dependent_oxidoreduct"/>
</dbReference>
<gene>
    <name evidence="2" type="ORF">PPL_09596</name>
</gene>
<reference evidence="2 3" key="1">
    <citation type="journal article" date="2011" name="Genome Res.">
        <title>Phylogeny-wide analysis of social amoeba genomes highlights ancient origins for complex intercellular communication.</title>
        <authorList>
            <person name="Heidel A.J."/>
            <person name="Lawal H.M."/>
            <person name="Felder M."/>
            <person name="Schilde C."/>
            <person name="Helps N.R."/>
            <person name="Tunggal B."/>
            <person name="Rivero F."/>
            <person name="John U."/>
            <person name="Schleicher M."/>
            <person name="Eichinger L."/>
            <person name="Platzer M."/>
            <person name="Noegel A.A."/>
            <person name="Schaap P."/>
            <person name="Gloeckner G."/>
        </authorList>
    </citation>
    <scope>NUCLEOTIDE SEQUENCE [LARGE SCALE GENOMIC DNA]</scope>
    <source>
        <strain evidence="3">ATCC 26659 / Pp 5 / PN500</strain>
    </source>
</reference>
<comment type="caution">
    <text evidence="2">The sequence shown here is derived from an EMBL/GenBank/DDBJ whole genome shotgun (WGS) entry which is preliminary data.</text>
</comment>
<evidence type="ECO:0000313" key="3">
    <source>
        <dbReference type="Proteomes" id="UP000001396"/>
    </source>
</evidence>
<dbReference type="InterPro" id="IPR036291">
    <property type="entry name" value="NAD(P)-bd_dom_sf"/>
</dbReference>
<sequence length="394" mass="44127">MISSSNKKIAYVTGATGFLGTHIVEQLIKKDYIVYALYRSNEKAERLKKNIEGDGYSCDQLHMVKGDITDLESLINTIPHDPQVDILFHTAALVFSEQAGPAAITRQNNTNLGGTSNILQAAIQRGVKRLVYTSSISTFIGAAGTPGDVVISESTPQIMSNHNWNYVNCKYQAEQLIRNCNCPTLETVVLCPPYIIGRFDESNISLSIKMVEAGTLNKAPNRNAVFIDVEECARVHVVAGETSPNGSIYVLGGAESNWKNFMVVCNRVFGKDNPENIRTISNFEFNFSMSMLRFYARVTGRKPDLFVVAEGVIESFKVDDTKAVNELGFNNKIPLEQMVQNCITWMKNNHYYQQFLKIKLISNPSGVKRFLHTFSATTFRKQDCVIHFRIHISE</sequence>
<evidence type="ECO:0000313" key="2">
    <source>
        <dbReference type="EMBL" id="EFA76844.1"/>
    </source>
</evidence>
<dbReference type="RefSeq" id="XP_020428976.1">
    <property type="nucleotide sequence ID" value="XM_020580389.1"/>
</dbReference>
<proteinExistence type="predicted"/>
<dbReference type="Pfam" id="PF01370">
    <property type="entry name" value="Epimerase"/>
    <property type="match status" value="1"/>
</dbReference>
<organism evidence="2 3">
    <name type="scientific">Heterostelium pallidum (strain ATCC 26659 / Pp 5 / PN500)</name>
    <name type="common">Cellular slime mold</name>
    <name type="synonym">Polysphondylium pallidum</name>
    <dbReference type="NCBI Taxonomy" id="670386"/>
    <lineage>
        <taxon>Eukaryota</taxon>
        <taxon>Amoebozoa</taxon>
        <taxon>Evosea</taxon>
        <taxon>Eumycetozoa</taxon>
        <taxon>Dictyostelia</taxon>
        <taxon>Acytosteliales</taxon>
        <taxon>Acytosteliaceae</taxon>
        <taxon>Heterostelium</taxon>
    </lineage>
</organism>
<dbReference type="InterPro" id="IPR001509">
    <property type="entry name" value="Epimerase_deHydtase"/>
</dbReference>
<keyword evidence="3" id="KW-1185">Reference proteome</keyword>
<accession>D3BNS5</accession>
<dbReference type="PANTHER" id="PTHR48079:SF6">
    <property type="entry name" value="NAD(P)-BINDING DOMAIN-CONTAINING PROTEIN-RELATED"/>
    <property type="match status" value="1"/>
</dbReference>
<dbReference type="STRING" id="670386.D3BNS5"/>
<name>D3BNS5_HETP5</name>
<dbReference type="EMBL" id="ADBJ01000044">
    <property type="protein sequence ID" value="EFA76844.1"/>
    <property type="molecule type" value="Genomic_DNA"/>
</dbReference>
<dbReference type="PANTHER" id="PTHR48079">
    <property type="entry name" value="PROTEIN YEEZ"/>
    <property type="match status" value="1"/>
</dbReference>